<accession>A0ABU1QAV1</accession>
<sequence length="84" mass="9016">MLAHNILYTYIAPYLNQAGLASQTDVVLLIFGITSVAGIGLIGVFIDRWLRLLVLVSTFGFAIASLALGIRSHQPAVVYLTVAL</sequence>
<dbReference type="InterPro" id="IPR036259">
    <property type="entry name" value="MFS_trans_sf"/>
</dbReference>
<protein>
    <submittedName>
        <fullName evidence="2">MFS family arabinose efflux permease</fullName>
    </submittedName>
</protein>
<dbReference type="EMBL" id="JAVDUG010000001">
    <property type="protein sequence ID" value="MDR6776738.1"/>
    <property type="molecule type" value="Genomic_DNA"/>
</dbReference>
<gene>
    <name evidence="2" type="ORF">J2W98_000985</name>
</gene>
<name>A0ABU1QAV1_9BACL</name>
<feature type="transmembrane region" description="Helical" evidence="1">
    <location>
        <begin position="52"/>
        <end position="70"/>
    </location>
</feature>
<feature type="transmembrane region" description="Helical" evidence="1">
    <location>
        <begin position="26"/>
        <end position="45"/>
    </location>
</feature>
<evidence type="ECO:0000313" key="3">
    <source>
        <dbReference type="Proteomes" id="UP001266807"/>
    </source>
</evidence>
<keyword evidence="1" id="KW-0812">Transmembrane</keyword>
<proteinExistence type="predicted"/>
<dbReference type="RefSeq" id="WP_075154430.1">
    <property type="nucleotide sequence ID" value="NZ_JAVDUG010000001.1"/>
</dbReference>
<evidence type="ECO:0000256" key="1">
    <source>
        <dbReference type="SAM" id="Phobius"/>
    </source>
</evidence>
<dbReference type="Proteomes" id="UP001266807">
    <property type="component" value="Unassembled WGS sequence"/>
</dbReference>
<keyword evidence="1" id="KW-1133">Transmembrane helix</keyword>
<reference evidence="2 3" key="1">
    <citation type="submission" date="2023-07" db="EMBL/GenBank/DDBJ databases">
        <title>Sorghum-associated microbial communities from plants grown in Nebraska, USA.</title>
        <authorList>
            <person name="Schachtman D."/>
        </authorList>
    </citation>
    <scope>NUCLEOTIDE SEQUENCE [LARGE SCALE GENOMIC DNA]</scope>
    <source>
        <strain evidence="2 3">BE143</strain>
    </source>
</reference>
<organism evidence="2 3">
    <name type="scientific">Paenibacillus peoriae</name>
    <dbReference type="NCBI Taxonomy" id="59893"/>
    <lineage>
        <taxon>Bacteria</taxon>
        <taxon>Bacillati</taxon>
        <taxon>Bacillota</taxon>
        <taxon>Bacilli</taxon>
        <taxon>Bacillales</taxon>
        <taxon>Paenibacillaceae</taxon>
        <taxon>Paenibacillus</taxon>
    </lineage>
</organism>
<keyword evidence="1" id="KW-0472">Membrane</keyword>
<keyword evidence="3" id="KW-1185">Reference proteome</keyword>
<comment type="caution">
    <text evidence="2">The sequence shown here is derived from an EMBL/GenBank/DDBJ whole genome shotgun (WGS) entry which is preliminary data.</text>
</comment>
<evidence type="ECO:0000313" key="2">
    <source>
        <dbReference type="EMBL" id="MDR6776738.1"/>
    </source>
</evidence>
<dbReference type="SUPFAM" id="SSF103473">
    <property type="entry name" value="MFS general substrate transporter"/>
    <property type="match status" value="1"/>
</dbReference>
<dbReference type="Gene3D" id="1.20.1250.20">
    <property type="entry name" value="MFS general substrate transporter like domains"/>
    <property type="match status" value="1"/>
</dbReference>